<dbReference type="RefSeq" id="WP_164324890.1">
    <property type="nucleotide sequence ID" value="NZ_JAAGLU010000327.1"/>
</dbReference>
<protein>
    <recommendedName>
        <fullName evidence="3">Spore-associated protein A</fullName>
    </recommendedName>
</protein>
<organism evidence="2">
    <name type="scientific">Streptomyces sp. SID12501</name>
    <dbReference type="NCBI Taxonomy" id="2706042"/>
    <lineage>
        <taxon>Bacteria</taxon>
        <taxon>Bacillati</taxon>
        <taxon>Actinomycetota</taxon>
        <taxon>Actinomycetes</taxon>
        <taxon>Kitasatosporales</taxon>
        <taxon>Streptomycetaceae</taxon>
        <taxon>Streptomyces</taxon>
    </lineage>
</organism>
<proteinExistence type="predicted"/>
<feature type="non-terminal residue" evidence="2">
    <location>
        <position position="128"/>
    </location>
</feature>
<feature type="signal peptide" evidence="1">
    <location>
        <begin position="1"/>
        <end position="29"/>
    </location>
</feature>
<reference evidence="2" key="1">
    <citation type="submission" date="2020-01" db="EMBL/GenBank/DDBJ databases">
        <title>Insect and environment-associated Actinomycetes.</title>
        <authorList>
            <person name="Currrie C."/>
            <person name="Chevrette M."/>
            <person name="Carlson C."/>
            <person name="Stubbendieck R."/>
            <person name="Wendt-Pienkowski E."/>
        </authorList>
    </citation>
    <scope>NUCLEOTIDE SEQUENCE</scope>
    <source>
        <strain evidence="2">SID12501</strain>
    </source>
</reference>
<accession>A0A6B3C980</accession>
<dbReference type="AlphaFoldDB" id="A0A6B3C980"/>
<sequence length="128" mass="13346">MRYRRVASFLGVSVALAGSVIGTAGEASAYPQVNVCGSSYGSLKQYPVRGTDNTRVGWIDTYYSSATGKNCAIVRGDDSRASGFNHIEVAIGLSGAAGWTQTDGAGVNYTKYAGPVYVYAPGNTCIDV</sequence>
<evidence type="ECO:0000256" key="1">
    <source>
        <dbReference type="SAM" id="SignalP"/>
    </source>
</evidence>
<evidence type="ECO:0000313" key="2">
    <source>
        <dbReference type="EMBL" id="NEC92932.1"/>
    </source>
</evidence>
<evidence type="ECO:0008006" key="3">
    <source>
        <dbReference type="Google" id="ProtNLM"/>
    </source>
</evidence>
<keyword evidence="1" id="KW-0732">Signal</keyword>
<gene>
    <name evidence="2" type="ORF">G3I71_46035</name>
</gene>
<comment type="caution">
    <text evidence="2">The sequence shown here is derived from an EMBL/GenBank/DDBJ whole genome shotgun (WGS) entry which is preliminary data.</text>
</comment>
<dbReference type="EMBL" id="JAAGLU010000327">
    <property type="protein sequence ID" value="NEC92932.1"/>
    <property type="molecule type" value="Genomic_DNA"/>
</dbReference>
<feature type="chain" id="PRO_5025628275" description="Spore-associated protein A" evidence="1">
    <location>
        <begin position="30"/>
        <end position="128"/>
    </location>
</feature>
<name>A0A6B3C980_9ACTN</name>